<gene>
    <name evidence="1" type="ORF">Gotri_005393</name>
</gene>
<comment type="caution">
    <text evidence="1">The sequence shown here is derived from an EMBL/GenBank/DDBJ whole genome shotgun (WGS) entry which is preliminary data.</text>
</comment>
<keyword evidence="2" id="KW-1185">Reference proteome</keyword>
<name>A0A7J9EY31_9ROSI</name>
<dbReference type="Proteomes" id="UP000593568">
    <property type="component" value="Unassembled WGS sequence"/>
</dbReference>
<accession>A0A7J9EY31</accession>
<dbReference type="AlphaFoldDB" id="A0A7J9EY31"/>
<proteinExistence type="predicted"/>
<evidence type="ECO:0000313" key="2">
    <source>
        <dbReference type="Proteomes" id="UP000593568"/>
    </source>
</evidence>
<sequence>MPTIQGLAQCEFAYKGDNYKKKVCEISNA</sequence>
<organism evidence="1 2">
    <name type="scientific">Gossypium trilobum</name>
    <dbReference type="NCBI Taxonomy" id="34281"/>
    <lineage>
        <taxon>Eukaryota</taxon>
        <taxon>Viridiplantae</taxon>
        <taxon>Streptophyta</taxon>
        <taxon>Embryophyta</taxon>
        <taxon>Tracheophyta</taxon>
        <taxon>Spermatophyta</taxon>
        <taxon>Magnoliopsida</taxon>
        <taxon>eudicotyledons</taxon>
        <taxon>Gunneridae</taxon>
        <taxon>Pentapetalae</taxon>
        <taxon>rosids</taxon>
        <taxon>malvids</taxon>
        <taxon>Malvales</taxon>
        <taxon>Malvaceae</taxon>
        <taxon>Malvoideae</taxon>
        <taxon>Gossypium</taxon>
    </lineage>
</organism>
<protein>
    <submittedName>
        <fullName evidence="1">Uncharacterized protein</fullName>
    </submittedName>
</protein>
<dbReference type="EMBL" id="JABEZW010000010">
    <property type="protein sequence ID" value="MBA0777365.1"/>
    <property type="molecule type" value="Genomic_DNA"/>
</dbReference>
<reference evidence="1 2" key="1">
    <citation type="journal article" date="2019" name="Genome Biol. Evol.">
        <title>Insights into the evolution of the New World diploid cottons (Gossypium, subgenus Houzingenia) based on genome sequencing.</title>
        <authorList>
            <person name="Grover C.E."/>
            <person name="Arick M.A. 2nd"/>
            <person name="Thrash A."/>
            <person name="Conover J.L."/>
            <person name="Sanders W.S."/>
            <person name="Peterson D.G."/>
            <person name="Frelichowski J.E."/>
            <person name="Scheffler J.A."/>
            <person name="Scheffler B.E."/>
            <person name="Wendel J.F."/>
        </authorList>
    </citation>
    <scope>NUCLEOTIDE SEQUENCE [LARGE SCALE GENOMIC DNA]</scope>
    <source>
        <strain evidence="1">8</strain>
        <tissue evidence="1">Leaf</tissue>
    </source>
</reference>
<evidence type="ECO:0000313" key="1">
    <source>
        <dbReference type="EMBL" id="MBA0777365.1"/>
    </source>
</evidence>